<dbReference type="GO" id="GO:0009506">
    <property type="term" value="C:plasmodesma"/>
    <property type="evidence" value="ECO:0007669"/>
    <property type="project" value="UniProtKB-ARBA"/>
</dbReference>
<evidence type="ECO:0000313" key="4">
    <source>
        <dbReference type="Proteomes" id="UP000594263"/>
    </source>
</evidence>
<evidence type="ECO:0000256" key="1">
    <source>
        <dbReference type="ARBA" id="ARBA00022729"/>
    </source>
</evidence>
<dbReference type="PANTHER" id="PTHR31044:SF57">
    <property type="entry name" value="CARBOHYDRATE-BINDING X8 DOMAIN SUPERFAMILY PROTEIN"/>
    <property type="match status" value="1"/>
</dbReference>
<dbReference type="Pfam" id="PF07983">
    <property type="entry name" value="X8"/>
    <property type="match status" value="1"/>
</dbReference>
<proteinExistence type="predicted"/>
<organism evidence="3 4">
    <name type="scientific">Kalanchoe fedtschenkoi</name>
    <name type="common">Lavender scallops</name>
    <name type="synonym">South American air plant</name>
    <dbReference type="NCBI Taxonomy" id="63787"/>
    <lineage>
        <taxon>Eukaryota</taxon>
        <taxon>Viridiplantae</taxon>
        <taxon>Streptophyta</taxon>
        <taxon>Embryophyta</taxon>
        <taxon>Tracheophyta</taxon>
        <taxon>Spermatophyta</taxon>
        <taxon>Magnoliopsida</taxon>
        <taxon>eudicotyledons</taxon>
        <taxon>Gunneridae</taxon>
        <taxon>Pentapetalae</taxon>
        <taxon>Saxifragales</taxon>
        <taxon>Crassulaceae</taxon>
        <taxon>Kalanchoe</taxon>
    </lineage>
</organism>
<keyword evidence="4" id="KW-1185">Reference proteome</keyword>
<dbReference type="Gene3D" id="1.20.58.1040">
    <property type="match status" value="1"/>
</dbReference>
<dbReference type="Proteomes" id="UP000594263">
    <property type="component" value="Unplaced"/>
</dbReference>
<feature type="domain" description="X8" evidence="2">
    <location>
        <begin position="8"/>
        <end position="89"/>
    </location>
</feature>
<sequence>MNAANGQTWCIARSSASEADLLNNINYVCGNLKHTSCGDVIGEGGFCFNPNTLYNHASILMDVYYVENGRNPWACDFRGTALVAVTDPSN</sequence>
<dbReference type="InterPro" id="IPR012946">
    <property type="entry name" value="X8"/>
</dbReference>
<dbReference type="OMA" id="CTIFGER"/>
<dbReference type="SMART" id="SM00768">
    <property type="entry name" value="X8"/>
    <property type="match status" value="1"/>
</dbReference>
<dbReference type="AlphaFoldDB" id="A0A7N1A9B8"/>
<evidence type="ECO:0000313" key="3">
    <source>
        <dbReference type="EnsemblPlants" id="Kaladp0844s0019.1.v1.1.CDS.1"/>
    </source>
</evidence>
<keyword evidence="1" id="KW-0732">Signal</keyword>
<evidence type="ECO:0000259" key="2">
    <source>
        <dbReference type="SMART" id="SM00768"/>
    </source>
</evidence>
<protein>
    <recommendedName>
        <fullName evidence="2">X8 domain-containing protein</fullName>
    </recommendedName>
</protein>
<accession>A0A7N1A9B8</accession>
<reference evidence="3" key="1">
    <citation type="submission" date="2021-01" db="UniProtKB">
        <authorList>
            <consortium name="EnsemblPlants"/>
        </authorList>
    </citation>
    <scope>IDENTIFICATION</scope>
</reference>
<dbReference type="PANTHER" id="PTHR31044">
    <property type="entry name" value="BETA-1,3 GLUCANASE"/>
    <property type="match status" value="1"/>
</dbReference>
<dbReference type="InterPro" id="IPR044788">
    <property type="entry name" value="X8_dom_prot"/>
</dbReference>
<dbReference type="Gramene" id="Kaladp0844s0019.1.v1.1">
    <property type="protein sequence ID" value="Kaladp0844s0019.1.v1.1.CDS.1"/>
    <property type="gene ID" value="Kaladp0844s0019.v1.1"/>
</dbReference>
<dbReference type="EnsemblPlants" id="Kaladp0844s0019.1.v1.1">
    <property type="protein sequence ID" value="Kaladp0844s0019.1.v1.1.CDS.1"/>
    <property type="gene ID" value="Kaladp0844s0019.v1.1"/>
</dbReference>
<name>A0A7N1A9B8_KALFE</name>